<dbReference type="AlphaFoldDB" id="A0AAE1ANS6"/>
<accession>A0AAE1ANS6</accession>
<proteinExistence type="predicted"/>
<gene>
    <name evidence="1" type="ORF">RRG08_066936</name>
</gene>
<organism evidence="1 2">
    <name type="scientific">Elysia crispata</name>
    <name type="common">lettuce slug</name>
    <dbReference type="NCBI Taxonomy" id="231223"/>
    <lineage>
        <taxon>Eukaryota</taxon>
        <taxon>Metazoa</taxon>
        <taxon>Spiralia</taxon>
        <taxon>Lophotrochozoa</taxon>
        <taxon>Mollusca</taxon>
        <taxon>Gastropoda</taxon>
        <taxon>Heterobranchia</taxon>
        <taxon>Euthyneura</taxon>
        <taxon>Panpulmonata</taxon>
        <taxon>Sacoglossa</taxon>
        <taxon>Placobranchoidea</taxon>
        <taxon>Plakobranchidae</taxon>
        <taxon>Elysia</taxon>
    </lineage>
</organism>
<reference evidence="1" key="1">
    <citation type="journal article" date="2023" name="G3 (Bethesda)">
        <title>A reference genome for the long-term kleptoplast-retaining sea slug Elysia crispata morphotype clarki.</title>
        <authorList>
            <person name="Eastman K.E."/>
            <person name="Pendleton A.L."/>
            <person name="Shaikh M.A."/>
            <person name="Suttiyut T."/>
            <person name="Ogas R."/>
            <person name="Tomko P."/>
            <person name="Gavelis G."/>
            <person name="Widhalm J.R."/>
            <person name="Wisecaver J.H."/>
        </authorList>
    </citation>
    <scope>NUCLEOTIDE SEQUENCE</scope>
    <source>
        <strain evidence="1">ECLA1</strain>
    </source>
</reference>
<sequence length="81" mass="9266">MESVEDQQRGSASLEWGQLNQARISMGLVDQINFDQNEEVKKATTTTERLERESTSDRQKPTLAWILDLDAAIYTQMTMCL</sequence>
<protein>
    <submittedName>
        <fullName evidence="1">Uncharacterized protein</fullName>
    </submittedName>
</protein>
<keyword evidence="2" id="KW-1185">Reference proteome</keyword>
<dbReference type="Proteomes" id="UP001283361">
    <property type="component" value="Unassembled WGS sequence"/>
</dbReference>
<dbReference type="EMBL" id="JAWDGP010001479">
    <property type="protein sequence ID" value="KAK3791255.1"/>
    <property type="molecule type" value="Genomic_DNA"/>
</dbReference>
<comment type="caution">
    <text evidence="1">The sequence shown here is derived from an EMBL/GenBank/DDBJ whole genome shotgun (WGS) entry which is preliminary data.</text>
</comment>
<evidence type="ECO:0000313" key="1">
    <source>
        <dbReference type="EMBL" id="KAK3791255.1"/>
    </source>
</evidence>
<evidence type="ECO:0000313" key="2">
    <source>
        <dbReference type="Proteomes" id="UP001283361"/>
    </source>
</evidence>
<name>A0AAE1ANS6_9GAST</name>